<feature type="region of interest" description="Disordered" evidence="1">
    <location>
        <begin position="83"/>
        <end position="104"/>
    </location>
</feature>
<comment type="caution">
    <text evidence="2">The sequence shown here is derived from an EMBL/GenBank/DDBJ whole genome shotgun (WGS) entry which is preliminary data.</text>
</comment>
<dbReference type="AlphaFoldDB" id="A0AAE1E5W3"/>
<organism evidence="2 3">
    <name type="scientific">Elysia crispata</name>
    <name type="common">lettuce slug</name>
    <dbReference type="NCBI Taxonomy" id="231223"/>
    <lineage>
        <taxon>Eukaryota</taxon>
        <taxon>Metazoa</taxon>
        <taxon>Spiralia</taxon>
        <taxon>Lophotrochozoa</taxon>
        <taxon>Mollusca</taxon>
        <taxon>Gastropoda</taxon>
        <taxon>Heterobranchia</taxon>
        <taxon>Euthyneura</taxon>
        <taxon>Panpulmonata</taxon>
        <taxon>Sacoglossa</taxon>
        <taxon>Placobranchoidea</taxon>
        <taxon>Plakobranchidae</taxon>
        <taxon>Elysia</taxon>
    </lineage>
</organism>
<evidence type="ECO:0000313" key="3">
    <source>
        <dbReference type="Proteomes" id="UP001283361"/>
    </source>
</evidence>
<feature type="compositionally biased region" description="Basic and acidic residues" evidence="1">
    <location>
        <begin position="7"/>
        <end position="26"/>
    </location>
</feature>
<keyword evidence="3" id="KW-1185">Reference proteome</keyword>
<accession>A0AAE1E5W3</accession>
<reference evidence="2" key="1">
    <citation type="journal article" date="2023" name="G3 (Bethesda)">
        <title>A reference genome for the long-term kleptoplast-retaining sea slug Elysia crispata morphotype clarki.</title>
        <authorList>
            <person name="Eastman K.E."/>
            <person name="Pendleton A.L."/>
            <person name="Shaikh M.A."/>
            <person name="Suttiyut T."/>
            <person name="Ogas R."/>
            <person name="Tomko P."/>
            <person name="Gavelis G."/>
            <person name="Widhalm J.R."/>
            <person name="Wisecaver J.H."/>
        </authorList>
    </citation>
    <scope>NUCLEOTIDE SEQUENCE</scope>
    <source>
        <strain evidence="2">ECLA1</strain>
    </source>
</reference>
<evidence type="ECO:0000313" key="2">
    <source>
        <dbReference type="EMBL" id="KAK3795152.1"/>
    </source>
</evidence>
<name>A0AAE1E5W3_9GAST</name>
<dbReference type="EMBL" id="JAWDGP010001078">
    <property type="protein sequence ID" value="KAK3795152.1"/>
    <property type="molecule type" value="Genomic_DNA"/>
</dbReference>
<gene>
    <name evidence="2" type="ORF">RRG08_028351</name>
</gene>
<evidence type="ECO:0000256" key="1">
    <source>
        <dbReference type="SAM" id="MobiDB-lite"/>
    </source>
</evidence>
<proteinExistence type="predicted"/>
<feature type="region of interest" description="Disordered" evidence="1">
    <location>
        <begin position="1"/>
        <end position="28"/>
    </location>
</feature>
<protein>
    <submittedName>
        <fullName evidence="2">Uncharacterized protein</fullName>
    </submittedName>
</protein>
<sequence length="104" mass="11309">MGNAARGRWERDGDTSAHHARDRSVRSGEGCTYHLGSRFVESRAELERFSQADASRARQLESRSSAGQACGVVRRLSVACLATHKGNNSARGRARRMPSPKPSG</sequence>
<dbReference type="Proteomes" id="UP001283361">
    <property type="component" value="Unassembled WGS sequence"/>
</dbReference>